<sequence>MPHPATSATPAASRHTTIGWRNGVFAVFALCGFGIANWLSRVPTVRDTLGASTSEMGVIILGIAIGSISGLLLSSHVVALLGPRRTIAVFLSSSVWGLPLAALAVAGDSALGAVVALALFGAGYSICDVAMNVSGAANERAIGRTIMPLFHALFSGGTVLGVATGTLAEVADLPILIHMLATAVLVSGGALLSVRYFPHNETAAHSTADTAEIALTWRDRLAVWTQPRTLLLGVIVLGMAWAEGSANDWLPLALVDGHGLDNALGAAVLGIFLAAMTVGRIVGGPLLDRFGRVAVLRTCAALAAVGLSIVIFVSVPWLVILGVVLWGLGASLGFPVGMSAAADDPRSAAATVSAVATIGYLAFLVGPPAIGFLGEHIGLLNALILVLVLIVLAGLASHAARTPAKTSSPG</sequence>
<feature type="transmembrane region" description="Helical" evidence="5">
    <location>
        <begin position="262"/>
        <end position="282"/>
    </location>
</feature>
<keyword evidence="3 5" id="KW-1133">Transmembrane helix</keyword>
<dbReference type="GO" id="GO:0022857">
    <property type="term" value="F:transmembrane transporter activity"/>
    <property type="evidence" value="ECO:0007669"/>
    <property type="project" value="InterPro"/>
</dbReference>
<dbReference type="CDD" id="cd17393">
    <property type="entry name" value="MFS_MosC_like"/>
    <property type="match status" value="1"/>
</dbReference>
<dbReference type="GO" id="GO:0005886">
    <property type="term" value="C:plasma membrane"/>
    <property type="evidence" value="ECO:0007669"/>
    <property type="project" value="UniProtKB-SubCell"/>
</dbReference>
<feature type="transmembrane region" description="Helical" evidence="5">
    <location>
        <begin position="376"/>
        <end position="396"/>
    </location>
</feature>
<protein>
    <submittedName>
        <fullName evidence="7">Fucose permease</fullName>
    </submittedName>
</protein>
<dbReference type="InterPro" id="IPR036259">
    <property type="entry name" value="MFS_trans_sf"/>
</dbReference>
<feature type="transmembrane region" description="Helical" evidence="5">
    <location>
        <begin position="145"/>
        <end position="163"/>
    </location>
</feature>
<accession>A0A543I6X5</accession>
<feature type="transmembrane region" description="Helical" evidence="5">
    <location>
        <begin position="175"/>
        <end position="197"/>
    </location>
</feature>
<dbReference type="OrthoDB" id="9809599at2"/>
<keyword evidence="2 5" id="KW-0812">Transmembrane</keyword>
<feature type="transmembrane region" description="Helical" evidence="5">
    <location>
        <begin position="221"/>
        <end position="242"/>
    </location>
</feature>
<comment type="subcellular location">
    <subcellularLocation>
        <location evidence="1">Cell membrane</location>
        <topology evidence="1">Multi-pass membrane protein</topology>
    </subcellularLocation>
</comment>
<dbReference type="SUPFAM" id="SSF103473">
    <property type="entry name" value="MFS general substrate transporter"/>
    <property type="match status" value="1"/>
</dbReference>
<organism evidence="7 8">
    <name type="scientific">Klugiella xanthotipulae</name>
    <dbReference type="NCBI Taxonomy" id="244735"/>
    <lineage>
        <taxon>Bacteria</taxon>
        <taxon>Bacillati</taxon>
        <taxon>Actinomycetota</taxon>
        <taxon>Actinomycetes</taxon>
        <taxon>Micrococcales</taxon>
        <taxon>Microbacteriaceae</taxon>
        <taxon>Klugiella</taxon>
    </lineage>
</organism>
<evidence type="ECO:0000256" key="5">
    <source>
        <dbReference type="SAM" id="Phobius"/>
    </source>
</evidence>
<evidence type="ECO:0000313" key="7">
    <source>
        <dbReference type="EMBL" id="TQM66354.1"/>
    </source>
</evidence>
<dbReference type="RefSeq" id="WP_141916580.1">
    <property type="nucleotide sequence ID" value="NZ_BAAAYS010000003.1"/>
</dbReference>
<dbReference type="Proteomes" id="UP000318331">
    <property type="component" value="Unassembled WGS sequence"/>
</dbReference>
<dbReference type="PANTHER" id="PTHR23514">
    <property type="entry name" value="BYPASS OF STOP CODON PROTEIN 6"/>
    <property type="match status" value="1"/>
</dbReference>
<evidence type="ECO:0000256" key="4">
    <source>
        <dbReference type="ARBA" id="ARBA00023136"/>
    </source>
</evidence>
<dbReference type="AlphaFoldDB" id="A0A543I6X5"/>
<feature type="transmembrane region" description="Helical" evidence="5">
    <location>
        <begin position="348"/>
        <end position="370"/>
    </location>
</feature>
<evidence type="ECO:0000256" key="2">
    <source>
        <dbReference type="ARBA" id="ARBA00022692"/>
    </source>
</evidence>
<dbReference type="InterPro" id="IPR011701">
    <property type="entry name" value="MFS"/>
</dbReference>
<feature type="transmembrane region" description="Helical" evidence="5">
    <location>
        <begin position="113"/>
        <end position="133"/>
    </location>
</feature>
<dbReference type="PANTHER" id="PTHR23514:SF13">
    <property type="entry name" value="INNER MEMBRANE PROTEIN YBJJ"/>
    <property type="match status" value="1"/>
</dbReference>
<feature type="transmembrane region" description="Helical" evidence="5">
    <location>
        <begin position="20"/>
        <end position="39"/>
    </location>
</feature>
<comment type="caution">
    <text evidence="7">The sequence shown here is derived from an EMBL/GenBank/DDBJ whole genome shotgun (WGS) entry which is preliminary data.</text>
</comment>
<dbReference type="EMBL" id="VFPN01000001">
    <property type="protein sequence ID" value="TQM66354.1"/>
    <property type="molecule type" value="Genomic_DNA"/>
</dbReference>
<name>A0A543I6X5_9MICO</name>
<feature type="transmembrane region" description="Helical" evidence="5">
    <location>
        <begin position="59"/>
        <end position="81"/>
    </location>
</feature>
<evidence type="ECO:0000313" key="8">
    <source>
        <dbReference type="Proteomes" id="UP000318331"/>
    </source>
</evidence>
<evidence type="ECO:0000259" key="6">
    <source>
        <dbReference type="PROSITE" id="PS50850"/>
    </source>
</evidence>
<gene>
    <name evidence="7" type="ORF">FB466_1194</name>
</gene>
<feature type="domain" description="Major facilitator superfamily (MFS) profile" evidence="6">
    <location>
        <begin position="1"/>
        <end position="405"/>
    </location>
</feature>
<keyword evidence="4 5" id="KW-0472">Membrane</keyword>
<keyword evidence="8" id="KW-1185">Reference proteome</keyword>
<dbReference type="Gene3D" id="1.20.1250.20">
    <property type="entry name" value="MFS general substrate transporter like domains"/>
    <property type="match status" value="2"/>
</dbReference>
<dbReference type="InterPro" id="IPR020846">
    <property type="entry name" value="MFS_dom"/>
</dbReference>
<proteinExistence type="predicted"/>
<dbReference type="Pfam" id="PF07690">
    <property type="entry name" value="MFS_1"/>
    <property type="match status" value="1"/>
</dbReference>
<reference evidence="7 8" key="1">
    <citation type="submission" date="2019-06" db="EMBL/GenBank/DDBJ databases">
        <title>Sequencing the genomes of 1000 actinobacteria strains.</title>
        <authorList>
            <person name="Klenk H.-P."/>
        </authorList>
    </citation>
    <scope>NUCLEOTIDE SEQUENCE [LARGE SCALE GENOMIC DNA]</scope>
    <source>
        <strain evidence="7 8">DSM 18031</strain>
    </source>
</reference>
<dbReference type="PROSITE" id="PS50850">
    <property type="entry name" value="MFS"/>
    <property type="match status" value="1"/>
</dbReference>
<evidence type="ECO:0000256" key="3">
    <source>
        <dbReference type="ARBA" id="ARBA00022989"/>
    </source>
</evidence>
<feature type="transmembrane region" description="Helical" evidence="5">
    <location>
        <begin position="88"/>
        <end position="107"/>
    </location>
</feature>
<evidence type="ECO:0000256" key="1">
    <source>
        <dbReference type="ARBA" id="ARBA00004651"/>
    </source>
</evidence>
<dbReference type="InterPro" id="IPR051788">
    <property type="entry name" value="MFS_Transporter"/>
</dbReference>